<dbReference type="OrthoDB" id="6141102at2759"/>
<feature type="domain" description="CXC" evidence="8">
    <location>
        <begin position="191"/>
        <end position="278"/>
    </location>
</feature>
<feature type="compositionally biased region" description="Polar residues" evidence="7">
    <location>
        <begin position="22"/>
        <end position="41"/>
    </location>
</feature>
<evidence type="ECO:0000256" key="4">
    <source>
        <dbReference type="ARBA" id="ARBA00022691"/>
    </source>
</evidence>
<evidence type="ECO:0000256" key="3">
    <source>
        <dbReference type="ARBA" id="ARBA00022679"/>
    </source>
</evidence>
<feature type="compositionally biased region" description="Polar residues" evidence="7">
    <location>
        <begin position="90"/>
        <end position="106"/>
    </location>
</feature>
<accession>A0A2J7Q4Y9</accession>
<name>A0A2J7Q4Y9_9NEOP</name>
<keyword evidence="3" id="KW-0808">Transferase</keyword>
<keyword evidence="5" id="KW-0805">Transcription regulation</keyword>
<dbReference type="InterPro" id="IPR001005">
    <property type="entry name" value="SANT/Myb"/>
</dbReference>
<dbReference type="CDD" id="cd00167">
    <property type="entry name" value="SANT"/>
    <property type="match status" value="1"/>
</dbReference>
<dbReference type="EMBL" id="NEVH01018373">
    <property type="protein sequence ID" value="PNF23640.1"/>
    <property type="molecule type" value="Genomic_DNA"/>
</dbReference>
<evidence type="ECO:0000256" key="2">
    <source>
        <dbReference type="ARBA" id="ARBA00022603"/>
    </source>
</evidence>
<evidence type="ECO:0000259" key="8">
    <source>
        <dbReference type="PROSITE" id="PS51633"/>
    </source>
</evidence>
<dbReference type="PROSITE" id="PS51633">
    <property type="entry name" value="CXC"/>
    <property type="match status" value="1"/>
</dbReference>
<dbReference type="PANTHER" id="PTHR45747:SF4">
    <property type="entry name" value="HISTONE-LYSINE N-METHYLTRANSFERASE E(Z)"/>
    <property type="match status" value="1"/>
</dbReference>
<dbReference type="AlphaFoldDB" id="A0A2J7Q4Y9"/>
<keyword evidence="2" id="KW-0489">Methyltransferase</keyword>
<protein>
    <recommendedName>
        <fullName evidence="1">[histone H3]-lysine(27) N-trimethyltransferase</fullName>
        <ecNumber evidence="1">2.1.1.356</ecNumber>
    </recommendedName>
</protein>
<dbReference type="SUPFAM" id="SSF82199">
    <property type="entry name" value="SET domain"/>
    <property type="match status" value="1"/>
</dbReference>
<evidence type="ECO:0000313" key="9">
    <source>
        <dbReference type="EMBL" id="PNF23640.1"/>
    </source>
</evidence>
<comment type="caution">
    <text evidence="9">The sequence shown here is derived from an EMBL/GenBank/DDBJ whole genome shotgun (WGS) entry which is preliminary data.</text>
</comment>
<dbReference type="EC" id="2.1.1.356" evidence="1"/>
<dbReference type="GO" id="GO:0031507">
    <property type="term" value="P:heterochromatin formation"/>
    <property type="evidence" value="ECO:0007669"/>
    <property type="project" value="TreeGrafter"/>
</dbReference>
<evidence type="ECO:0000256" key="7">
    <source>
        <dbReference type="SAM" id="MobiDB-lite"/>
    </source>
</evidence>
<evidence type="ECO:0000256" key="6">
    <source>
        <dbReference type="ARBA" id="ARBA00023163"/>
    </source>
</evidence>
<reference evidence="9 10" key="1">
    <citation type="submission" date="2017-12" db="EMBL/GenBank/DDBJ databases">
        <title>Hemimetabolous genomes reveal molecular basis of termite eusociality.</title>
        <authorList>
            <person name="Harrison M.C."/>
            <person name="Jongepier E."/>
            <person name="Robertson H.M."/>
            <person name="Arning N."/>
            <person name="Bitard-Feildel T."/>
            <person name="Chao H."/>
            <person name="Childers C.P."/>
            <person name="Dinh H."/>
            <person name="Doddapaneni H."/>
            <person name="Dugan S."/>
            <person name="Gowin J."/>
            <person name="Greiner C."/>
            <person name="Han Y."/>
            <person name="Hu H."/>
            <person name="Hughes D.S.T."/>
            <person name="Huylmans A.-K."/>
            <person name="Kemena C."/>
            <person name="Kremer L.P.M."/>
            <person name="Lee S.L."/>
            <person name="Lopez-Ezquerra A."/>
            <person name="Mallet L."/>
            <person name="Monroy-Kuhn J.M."/>
            <person name="Moser A."/>
            <person name="Murali S.C."/>
            <person name="Muzny D.M."/>
            <person name="Otani S."/>
            <person name="Piulachs M.-D."/>
            <person name="Poelchau M."/>
            <person name="Qu J."/>
            <person name="Schaub F."/>
            <person name="Wada-Katsumata A."/>
            <person name="Worley K.C."/>
            <person name="Xie Q."/>
            <person name="Ylla G."/>
            <person name="Poulsen M."/>
            <person name="Gibbs R.A."/>
            <person name="Schal C."/>
            <person name="Richards S."/>
            <person name="Belles X."/>
            <person name="Korb J."/>
            <person name="Bornberg-Bauer E."/>
        </authorList>
    </citation>
    <scope>NUCLEOTIDE SEQUENCE [LARGE SCALE GENOMIC DNA]</scope>
    <source>
        <tissue evidence="9">Whole body</tissue>
    </source>
</reference>
<dbReference type="PANTHER" id="PTHR45747">
    <property type="entry name" value="HISTONE-LYSINE N-METHYLTRANSFERASE E(Z)"/>
    <property type="match status" value="1"/>
</dbReference>
<organism evidence="9 10">
    <name type="scientific">Cryptotermes secundus</name>
    <dbReference type="NCBI Taxonomy" id="105785"/>
    <lineage>
        <taxon>Eukaryota</taxon>
        <taxon>Metazoa</taxon>
        <taxon>Ecdysozoa</taxon>
        <taxon>Arthropoda</taxon>
        <taxon>Hexapoda</taxon>
        <taxon>Insecta</taxon>
        <taxon>Pterygota</taxon>
        <taxon>Neoptera</taxon>
        <taxon>Polyneoptera</taxon>
        <taxon>Dictyoptera</taxon>
        <taxon>Blattodea</taxon>
        <taxon>Blattoidea</taxon>
        <taxon>Termitoidae</taxon>
        <taxon>Kalotermitidae</taxon>
        <taxon>Cryptotermitinae</taxon>
        <taxon>Cryptotermes</taxon>
    </lineage>
</organism>
<dbReference type="GO" id="GO:0003682">
    <property type="term" value="F:chromatin binding"/>
    <property type="evidence" value="ECO:0007669"/>
    <property type="project" value="TreeGrafter"/>
</dbReference>
<evidence type="ECO:0000256" key="1">
    <source>
        <dbReference type="ARBA" id="ARBA00012186"/>
    </source>
</evidence>
<feature type="non-terminal residue" evidence="9">
    <location>
        <position position="278"/>
    </location>
</feature>
<keyword evidence="6" id="KW-0804">Transcription</keyword>
<evidence type="ECO:0000256" key="5">
    <source>
        <dbReference type="ARBA" id="ARBA00023015"/>
    </source>
</evidence>
<dbReference type="InterPro" id="IPR045318">
    <property type="entry name" value="EZH1/2-like"/>
</dbReference>
<feature type="compositionally biased region" description="Basic and acidic residues" evidence="7">
    <location>
        <begin position="65"/>
        <end position="81"/>
    </location>
</feature>
<sequence length="278" mass="31121">MKEKLAAIAERTKEESDAIIESQGSGTGEQQKIINGSSAQQRPRKVRKQASVDSGNEASSEDSNDSNKYDKEFKRNPRKDCGNPGLKTALQDSSGGQEPMSTTTSFSLLGTMGADDNYEWTGADQSLFRALHKVFLSNYCAISQIMLTKTCQQVYQFAQKEAADIPTEESLKDFTPPRKKKKKHRLWSMHCRKIQLKKDSSSNHVYNFTPCDHPNQPCDQMLCPCIGAQNFCEKFCQCSSDCQNRFPGCRCKAQCNTKQCPCYLAVRECDPDLCQTCG</sequence>
<dbReference type="Pfam" id="PF18264">
    <property type="entry name" value="preSET_CXC"/>
    <property type="match status" value="1"/>
</dbReference>
<proteinExistence type="predicted"/>
<dbReference type="InterPro" id="IPR046341">
    <property type="entry name" value="SET_dom_sf"/>
</dbReference>
<dbReference type="GO" id="GO:0140951">
    <property type="term" value="F:histone H3K27 trimethyltransferase activity"/>
    <property type="evidence" value="ECO:0007669"/>
    <property type="project" value="UniProtKB-EC"/>
</dbReference>
<dbReference type="InterPro" id="IPR026489">
    <property type="entry name" value="CXC_dom"/>
</dbReference>
<feature type="region of interest" description="Disordered" evidence="7">
    <location>
        <begin position="1"/>
        <end position="106"/>
    </location>
</feature>
<keyword evidence="10" id="KW-1185">Reference proteome</keyword>
<feature type="compositionally biased region" description="Basic and acidic residues" evidence="7">
    <location>
        <begin position="1"/>
        <end position="16"/>
    </location>
</feature>
<dbReference type="Proteomes" id="UP000235965">
    <property type="component" value="Unassembled WGS sequence"/>
</dbReference>
<keyword evidence="4" id="KW-0949">S-adenosyl-L-methionine</keyword>
<dbReference type="GO" id="GO:0032259">
    <property type="term" value="P:methylation"/>
    <property type="evidence" value="ECO:0007669"/>
    <property type="project" value="UniProtKB-KW"/>
</dbReference>
<evidence type="ECO:0000313" key="10">
    <source>
        <dbReference type="Proteomes" id="UP000235965"/>
    </source>
</evidence>
<gene>
    <name evidence="9" type="ORF">B7P43_G03054</name>
</gene>
<dbReference type="Gene3D" id="2.170.270.10">
    <property type="entry name" value="SET domain"/>
    <property type="match status" value="1"/>
</dbReference>
<dbReference type="GO" id="GO:0035098">
    <property type="term" value="C:ESC/E(Z) complex"/>
    <property type="evidence" value="ECO:0007669"/>
    <property type="project" value="TreeGrafter"/>
</dbReference>
<dbReference type="InterPro" id="IPR041355">
    <property type="entry name" value="Pre-SET_CXC"/>
</dbReference>